<reference evidence="2" key="1">
    <citation type="journal article" date="2012" name="Proc. Natl. Acad. Sci. U.S.A.">
        <title>Antigenic diversity is generated by distinct evolutionary mechanisms in African trypanosome species.</title>
        <authorList>
            <person name="Jackson A.P."/>
            <person name="Berry A."/>
            <person name="Aslett M."/>
            <person name="Allison H.C."/>
            <person name="Burton P."/>
            <person name="Vavrova-Anderson J."/>
            <person name="Brown R."/>
            <person name="Browne H."/>
            <person name="Corton N."/>
            <person name="Hauser H."/>
            <person name="Gamble J."/>
            <person name="Gilderthorp R."/>
            <person name="Marcello L."/>
            <person name="McQuillan J."/>
            <person name="Otto T.D."/>
            <person name="Quail M.A."/>
            <person name="Sanders M.J."/>
            <person name="van Tonder A."/>
            <person name="Ginger M.L."/>
            <person name="Field M.C."/>
            <person name="Barry J.D."/>
            <person name="Hertz-Fowler C."/>
            <person name="Berriman M."/>
        </authorList>
    </citation>
    <scope>NUCLEOTIDE SEQUENCE</scope>
    <source>
        <strain evidence="2">IL3000</strain>
    </source>
</reference>
<feature type="transmembrane region" description="Helical" evidence="1">
    <location>
        <begin position="38"/>
        <end position="60"/>
    </location>
</feature>
<keyword evidence="1" id="KW-0472">Membrane</keyword>
<protein>
    <submittedName>
        <fullName evidence="2">Uncharacterized protein</fullName>
    </submittedName>
</protein>
<dbReference type="EMBL" id="HE575321">
    <property type="protein sequence ID" value="CCC92042.1"/>
    <property type="molecule type" value="Genomic_DNA"/>
</dbReference>
<keyword evidence="1" id="KW-1133">Transmembrane helix</keyword>
<evidence type="ECO:0000256" key="1">
    <source>
        <dbReference type="SAM" id="Phobius"/>
    </source>
</evidence>
<gene>
    <name evidence="2" type="ORF">TCIL3000_8_2610</name>
</gene>
<organism evidence="2">
    <name type="scientific">Trypanosoma congolense (strain IL3000)</name>
    <dbReference type="NCBI Taxonomy" id="1068625"/>
    <lineage>
        <taxon>Eukaryota</taxon>
        <taxon>Discoba</taxon>
        <taxon>Euglenozoa</taxon>
        <taxon>Kinetoplastea</taxon>
        <taxon>Metakinetoplastina</taxon>
        <taxon>Trypanosomatida</taxon>
        <taxon>Trypanosomatidae</taxon>
        <taxon>Trypanosoma</taxon>
        <taxon>Nannomonas</taxon>
    </lineage>
</organism>
<accession>G0URN0</accession>
<sequence>MWWGIKTRAGRIIEVHLPYATVCAHASFWNFLRLFLNTFIYLLGVCAGLYTFDVLFLFLLPHACCWFSACDTLSLPCSSLAASSQCLTVPRTQKKTATATAKGKGKAAVG</sequence>
<keyword evidence="1" id="KW-0812">Transmembrane</keyword>
<dbReference type="AlphaFoldDB" id="G0URN0"/>
<evidence type="ECO:0000313" key="2">
    <source>
        <dbReference type="EMBL" id="CCC92042.1"/>
    </source>
</evidence>
<proteinExistence type="predicted"/>
<feature type="transmembrane region" description="Helical" evidence="1">
    <location>
        <begin position="12"/>
        <end position="32"/>
    </location>
</feature>
<name>G0URN0_TRYCI</name>